<sequence length="205" mass="22923">MTELPMFPLGSVLFPHMPLQLRVFEDRYVVMLSQILEREPSEFGVVLIERGQEVGGGEHRFTVGTVAQILQLEAAEGFIAVVAQGDRRVEVEEWLDDQPFPRAVVRELPELQWNDSLQPLRERAEHEVRRALALASEFADMPWAASVEISDDPVEAAWQLAAISPLGPLDQIDLVRCETMEQLLISLIELTDAAAAGLGEAWPEE</sequence>
<gene>
    <name evidence="2" type="ORF">HD599_000744</name>
</gene>
<evidence type="ECO:0000313" key="2">
    <source>
        <dbReference type="EMBL" id="MBB5842421.1"/>
    </source>
</evidence>
<dbReference type="AlphaFoldDB" id="A0A841AL32"/>
<accession>A0A841AL32</accession>
<dbReference type="InterPro" id="IPR046336">
    <property type="entry name" value="Lon_prtase_N_sf"/>
</dbReference>
<dbReference type="Pfam" id="PF02190">
    <property type="entry name" value="LON_substr_bdg"/>
    <property type="match status" value="1"/>
</dbReference>
<reference evidence="2 3" key="1">
    <citation type="submission" date="2020-08" db="EMBL/GenBank/DDBJ databases">
        <title>Sequencing the genomes of 1000 actinobacteria strains.</title>
        <authorList>
            <person name="Klenk H.-P."/>
        </authorList>
    </citation>
    <scope>NUCLEOTIDE SEQUENCE [LARGE SCALE GENOMIC DNA]</scope>
    <source>
        <strain evidence="2 3">DSM 105784</strain>
    </source>
</reference>
<evidence type="ECO:0000259" key="1">
    <source>
        <dbReference type="PROSITE" id="PS51787"/>
    </source>
</evidence>
<evidence type="ECO:0000313" key="3">
    <source>
        <dbReference type="Proteomes" id="UP000536685"/>
    </source>
</evidence>
<dbReference type="PANTHER" id="PTHR46732:SF8">
    <property type="entry name" value="ATP-DEPENDENT PROTEASE LA (LON) DOMAIN PROTEIN"/>
    <property type="match status" value="1"/>
</dbReference>
<feature type="domain" description="Lon N-terminal" evidence="1">
    <location>
        <begin position="1"/>
        <end position="195"/>
    </location>
</feature>
<dbReference type="Gene3D" id="2.30.130.40">
    <property type="entry name" value="LON domain-like"/>
    <property type="match status" value="1"/>
</dbReference>
<name>A0A841AL32_9MICO</name>
<dbReference type="EMBL" id="JACHMJ010000001">
    <property type="protein sequence ID" value="MBB5842421.1"/>
    <property type="molecule type" value="Genomic_DNA"/>
</dbReference>
<dbReference type="InterPro" id="IPR015947">
    <property type="entry name" value="PUA-like_sf"/>
</dbReference>
<dbReference type="SUPFAM" id="SSF88697">
    <property type="entry name" value="PUA domain-like"/>
    <property type="match status" value="1"/>
</dbReference>
<dbReference type="InterPro" id="IPR003111">
    <property type="entry name" value="Lon_prtase_N"/>
</dbReference>
<organism evidence="2 3">
    <name type="scientific">Conyzicola lurida</name>
    <dbReference type="NCBI Taxonomy" id="1172621"/>
    <lineage>
        <taxon>Bacteria</taxon>
        <taxon>Bacillati</taxon>
        <taxon>Actinomycetota</taxon>
        <taxon>Actinomycetes</taxon>
        <taxon>Micrococcales</taxon>
        <taxon>Microbacteriaceae</taxon>
        <taxon>Conyzicola</taxon>
    </lineage>
</organism>
<keyword evidence="2" id="KW-0645">Protease</keyword>
<dbReference type="PANTHER" id="PTHR46732">
    <property type="entry name" value="ATP-DEPENDENT PROTEASE LA (LON) DOMAIN PROTEIN"/>
    <property type="match status" value="1"/>
</dbReference>
<dbReference type="Proteomes" id="UP000536685">
    <property type="component" value="Unassembled WGS sequence"/>
</dbReference>
<proteinExistence type="predicted"/>
<dbReference type="RefSeq" id="WP_184233744.1">
    <property type="nucleotide sequence ID" value="NZ_JACHMJ010000001.1"/>
</dbReference>
<dbReference type="PROSITE" id="PS51787">
    <property type="entry name" value="LON_N"/>
    <property type="match status" value="1"/>
</dbReference>
<keyword evidence="2" id="KW-0378">Hydrolase</keyword>
<dbReference type="GO" id="GO:0008233">
    <property type="term" value="F:peptidase activity"/>
    <property type="evidence" value="ECO:0007669"/>
    <property type="project" value="UniProtKB-KW"/>
</dbReference>
<keyword evidence="3" id="KW-1185">Reference proteome</keyword>
<dbReference type="SMART" id="SM00464">
    <property type="entry name" value="LON"/>
    <property type="match status" value="1"/>
</dbReference>
<comment type="caution">
    <text evidence="2">The sequence shown here is derived from an EMBL/GenBank/DDBJ whole genome shotgun (WGS) entry which is preliminary data.</text>
</comment>
<protein>
    <submittedName>
        <fullName evidence="2">Lon protease-like protein</fullName>
    </submittedName>
</protein>
<dbReference type="GO" id="GO:0006508">
    <property type="term" value="P:proteolysis"/>
    <property type="evidence" value="ECO:0007669"/>
    <property type="project" value="UniProtKB-KW"/>
</dbReference>